<dbReference type="KEGG" id="tpla:ElP_45330"/>
<accession>A0A518H6Y0</accession>
<dbReference type="RefSeq" id="WP_145273131.1">
    <property type="nucleotide sequence ID" value="NZ_CP036426.1"/>
</dbReference>
<sequence precursor="true">MRALIGLFLAASLAGATAGCGSGANPGVIDPGIAPPPPKQLDANAAGARPPTGGGSQGNAMDYSK</sequence>
<dbReference type="PROSITE" id="PS51257">
    <property type="entry name" value="PROKAR_LIPOPROTEIN"/>
    <property type="match status" value="1"/>
</dbReference>
<evidence type="ECO:0000313" key="3">
    <source>
        <dbReference type="EMBL" id="QDV36605.1"/>
    </source>
</evidence>
<name>A0A518H6Y0_9BACT</name>
<dbReference type="EMBL" id="CP036426">
    <property type="protein sequence ID" value="QDV36605.1"/>
    <property type="molecule type" value="Genomic_DNA"/>
</dbReference>
<keyword evidence="2" id="KW-0732">Signal</keyword>
<reference evidence="3 4" key="1">
    <citation type="submission" date="2019-02" db="EMBL/GenBank/DDBJ databases">
        <title>Deep-cultivation of Planctomycetes and their phenomic and genomic characterization uncovers novel biology.</title>
        <authorList>
            <person name="Wiegand S."/>
            <person name="Jogler M."/>
            <person name="Boedeker C."/>
            <person name="Pinto D."/>
            <person name="Vollmers J."/>
            <person name="Rivas-Marin E."/>
            <person name="Kohn T."/>
            <person name="Peeters S.H."/>
            <person name="Heuer A."/>
            <person name="Rast P."/>
            <person name="Oberbeckmann S."/>
            <person name="Bunk B."/>
            <person name="Jeske O."/>
            <person name="Meyerdierks A."/>
            <person name="Storesund J.E."/>
            <person name="Kallscheuer N."/>
            <person name="Luecker S."/>
            <person name="Lage O.M."/>
            <person name="Pohl T."/>
            <person name="Merkel B.J."/>
            <person name="Hornburger P."/>
            <person name="Mueller R.-W."/>
            <person name="Bruemmer F."/>
            <person name="Labrenz M."/>
            <person name="Spormann A.M."/>
            <person name="Op den Camp H."/>
            <person name="Overmann J."/>
            <person name="Amann R."/>
            <person name="Jetten M.S.M."/>
            <person name="Mascher T."/>
            <person name="Medema M.H."/>
            <person name="Devos D.P."/>
            <person name="Kaster A.-K."/>
            <person name="Ovreas L."/>
            <person name="Rohde M."/>
            <person name="Galperin M.Y."/>
            <person name="Jogler C."/>
        </authorList>
    </citation>
    <scope>NUCLEOTIDE SEQUENCE [LARGE SCALE GENOMIC DNA]</scope>
    <source>
        <strain evidence="3 4">ElP</strain>
    </source>
</reference>
<evidence type="ECO:0000256" key="1">
    <source>
        <dbReference type="SAM" id="MobiDB-lite"/>
    </source>
</evidence>
<feature type="chain" id="PRO_5022128726" description="Lipoprotein" evidence="2">
    <location>
        <begin position="19"/>
        <end position="65"/>
    </location>
</feature>
<dbReference type="Proteomes" id="UP000317835">
    <property type="component" value="Chromosome"/>
</dbReference>
<keyword evidence="4" id="KW-1185">Reference proteome</keyword>
<organism evidence="3 4">
    <name type="scientific">Tautonia plasticadhaerens</name>
    <dbReference type="NCBI Taxonomy" id="2527974"/>
    <lineage>
        <taxon>Bacteria</taxon>
        <taxon>Pseudomonadati</taxon>
        <taxon>Planctomycetota</taxon>
        <taxon>Planctomycetia</taxon>
        <taxon>Isosphaerales</taxon>
        <taxon>Isosphaeraceae</taxon>
        <taxon>Tautonia</taxon>
    </lineage>
</organism>
<feature type="signal peptide" evidence="2">
    <location>
        <begin position="1"/>
        <end position="18"/>
    </location>
</feature>
<protein>
    <recommendedName>
        <fullName evidence="5">Lipoprotein</fullName>
    </recommendedName>
</protein>
<evidence type="ECO:0000313" key="4">
    <source>
        <dbReference type="Proteomes" id="UP000317835"/>
    </source>
</evidence>
<evidence type="ECO:0008006" key="5">
    <source>
        <dbReference type="Google" id="ProtNLM"/>
    </source>
</evidence>
<dbReference type="AlphaFoldDB" id="A0A518H6Y0"/>
<gene>
    <name evidence="3" type="ORF">ElP_45330</name>
</gene>
<feature type="region of interest" description="Disordered" evidence="1">
    <location>
        <begin position="24"/>
        <end position="65"/>
    </location>
</feature>
<proteinExistence type="predicted"/>
<evidence type="ECO:0000256" key="2">
    <source>
        <dbReference type="SAM" id="SignalP"/>
    </source>
</evidence>